<evidence type="ECO:0000256" key="1">
    <source>
        <dbReference type="SAM" id="SignalP"/>
    </source>
</evidence>
<dbReference type="InterPro" id="IPR014547">
    <property type="entry name" value="UCP028477"/>
</dbReference>
<feature type="signal peptide" evidence="1">
    <location>
        <begin position="1"/>
        <end position="24"/>
    </location>
</feature>
<feature type="chain" id="PRO_5001587248" description="DUF2145 domain-containing protein" evidence="1">
    <location>
        <begin position="25"/>
        <end position="283"/>
    </location>
</feature>
<evidence type="ECO:0000313" key="2">
    <source>
        <dbReference type="EMBL" id="AIC10110.1"/>
    </source>
</evidence>
<dbReference type="Pfam" id="PF09916">
    <property type="entry name" value="DUF2145"/>
    <property type="match status" value="1"/>
</dbReference>
<name>A0A060H468_XYLFS</name>
<dbReference type="RefSeq" id="WP_020851396.1">
    <property type="nucleotide sequence ID" value="NZ_CP006696.1"/>
</dbReference>
<evidence type="ECO:0008006" key="4">
    <source>
        <dbReference type="Google" id="ProtNLM"/>
    </source>
</evidence>
<dbReference type="PATRIC" id="fig|155920.8.peg.1741"/>
<dbReference type="EMBL" id="CP006696">
    <property type="protein sequence ID" value="AIC10110.1"/>
    <property type="molecule type" value="Genomic_DNA"/>
</dbReference>
<gene>
    <name evidence="2" type="ORF">D934_07505</name>
</gene>
<dbReference type="KEGG" id="xfs:D934_07505"/>
<evidence type="ECO:0000313" key="3">
    <source>
        <dbReference type="Proteomes" id="UP000027215"/>
    </source>
</evidence>
<protein>
    <recommendedName>
        <fullName evidence="4">DUF2145 domain-containing protein</fullName>
    </recommendedName>
</protein>
<accession>A0A060H468</accession>
<dbReference type="AlphaFoldDB" id="A0A060H468"/>
<reference evidence="2 3" key="1">
    <citation type="submission" date="2013-08" db="EMBL/GenBank/DDBJ databases">
        <authorList>
            <person name="Stouthamer R."/>
            <person name="Nunney L."/>
        </authorList>
    </citation>
    <scope>NUCLEOTIDE SEQUENCE [LARGE SCALE GENOMIC DNA]</scope>
    <source>
        <strain evidence="3">ann-1</strain>
    </source>
</reference>
<keyword evidence="1" id="KW-0732">Signal</keyword>
<dbReference type="Proteomes" id="UP000027215">
    <property type="component" value="Chromosome"/>
</dbReference>
<organism evidence="2 3">
    <name type="scientific">Xylella fastidiosa subsp. sandyi Ann-1</name>
    <dbReference type="NCBI Taxonomy" id="155920"/>
    <lineage>
        <taxon>Bacteria</taxon>
        <taxon>Pseudomonadati</taxon>
        <taxon>Pseudomonadota</taxon>
        <taxon>Gammaproteobacteria</taxon>
        <taxon>Lysobacterales</taxon>
        <taxon>Lysobacteraceae</taxon>
        <taxon>Xylella</taxon>
    </lineage>
</organism>
<dbReference type="HOGENOM" id="CLU_081299_0_0_6"/>
<sequence>MKNKFTRVCLFLLLLSLVVTIATAATPVCQSHYPSPAATEAMLTMADRTAQQLDALPGTQVAIIARSGQDLSRYGLRHSHVAFVVREADRQWRVRHLLNHCKSRYSELYREGLANFIGETAQTGDLRLGVLAPSLQQRLYPLLTTQNGLMQRLHEPRYSAVAYPFTTGYQNSNQWVLEIIAAALAAADGPMPDNRNKVQAWLRKAHYKPSSLHLSLGQRFGARFTVTDATTTDHPWGERISGNYSVVTVESIFNFLSERGVLIGDQSIAHQPPPSSSNSGASP</sequence>
<dbReference type="PIRSF" id="PIRSF028477">
    <property type="entry name" value="UCP028477"/>
    <property type="match status" value="1"/>
</dbReference>
<proteinExistence type="predicted"/>